<name>A0ABR9IGZ9_9PSEU</name>
<evidence type="ECO:0000313" key="1">
    <source>
        <dbReference type="EMBL" id="MBE1502455.1"/>
    </source>
</evidence>
<dbReference type="Proteomes" id="UP000631670">
    <property type="component" value="Unassembled WGS sequence"/>
</dbReference>
<proteinExistence type="predicted"/>
<evidence type="ECO:0000313" key="2">
    <source>
        <dbReference type="Proteomes" id="UP000631670"/>
    </source>
</evidence>
<gene>
    <name evidence="1" type="ORF">H4696_009555</name>
</gene>
<keyword evidence="2" id="KW-1185">Reference proteome</keyword>
<comment type="caution">
    <text evidence="1">The sequence shown here is derived from an EMBL/GenBank/DDBJ whole genome shotgun (WGS) entry which is preliminary data.</text>
</comment>
<accession>A0ABR9IGZ9</accession>
<reference evidence="1 2" key="1">
    <citation type="submission" date="2020-10" db="EMBL/GenBank/DDBJ databases">
        <title>Sequencing the genomes of 1000 actinobacteria strains.</title>
        <authorList>
            <person name="Klenk H.-P."/>
        </authorList>
    </citation>
    <scope>NUCLEOTIDE SEQUENCE [LARGE SCALE GENOMIC DNA]</scope>
    <source>
        <strain evidence="1 2">DSM 44653</strain>
    </source>
</reference>
<dbReference type="EMBL" id="JADBEG010000001">
    <property type="protein sequence ID" value="MBE1502455.1"/>
    <property type="molecule type" value="Genomic_DNA"/>
</dbReference>
<sequence>MIPAIDWRAVAAARRTTQPPSLCPNRPVSSAWTPGLGAEEVQRRDGVGCEVVDRSREPVAGGRADTALVVGQHSDSGFHQVPDDRRKEIVVGPVRRSGPADHDHPGSRVTAIGNRKRSRQLHIGAAENHIVDAFIAHHQPSIRMRCSVISRP</sequence>
<protein>
    <submittedName>
        <fullName evidence="1">Uncharacterized protein</fullName>
    </submittedName>
</protein>
<organism evidence="1 2">
    <name type="scientific">Amycolatopsis lexingtonensis</name>
    <dbReference type="NCBI Taxonomy" id="218822"/>
    <lineage>
        <taxon>Bacteria</taxon>
        <taxon>Bacillati</taxon>
        <taxon>Actinomycetota</taxon>
        <taxon>Actinomycetes</taxon>
        <taxon>Pseudonocardiales</taxon>
        <taxon>Pseudonocardiaceae</taxon>
        <taxon>Amycolatopsis</taxon>
    </lineage>
</organism>